<feature type="region of interest" description="Disordered" evidence="2">
    <location>
        <begin position="275"/>
        <end position="294"/>
    </location>
</feature>
<dbReference type="Pfam" id="PF04078">
    <property type="entry name" value="Rcd1"/>
    <property type="match status" value="1"/>
</dbReference>
<dbReference type="OrthoDB" id="1183224at2759"/>
<accession>A0A2T7C035</accession>
<protein>
    <recommendedName>
        <fullName evidence="5">Cell differentiation protein rcd1</fullName>
    </recommendedName>
</protein>
<dbReference type="SUPFAM" id="SSF48371">
    <property type="entry name" value="ARM repeat"/>
    <property type="match status" value="1"/>
</dbReference>
<dbReference type="AlphaFoldDB" id="A0A2T7C035"/>
<sequence>MASPPPLHSGGPSSVAPSAPAPPEKDESMATAEQLLLDLCIPELREETLKLLSQEIVSIYGSVARATLTQAQSNHVCNALALLQCVASHPDTKMPFINAQIPLYLYPFLSTAYKAKEYEFLRLTSLGVIGALVKVDDHEVIAYLLSSQIIPLCLLTMDIGSEISKTVATFIVQKIMLDDTGLMYVCTTRECFLAVSNVLAQMLDALVEQPSPRLLKHIIRCYLRLTDNPSARDALRTCLPTVLTDGTFNDLLETQKDQTTRLWLHQMLHNIAMASSGRRGPHGPHADLNRIMGR</sequence>
<evidence type="ECO:0008006" key="5">
    <source>
        <dbReference type="Google" id="ProtNLM"/>
    </source>
</evidence>
<dbReference type="GO" id="GO:0006402">
    <property type="term" value="P:mRNA catabolic process"/>
    <property type="evidence" value="ECO:0007669"/>
    <property type="project" value="InterPro"/>
</dbReference>
<dbReference type="Gene3D" id="1.25.10.10">
    <property type="entry name" value="Leucine-rich Repeat Variant"/>
    <property type="match status" value="1"/>
</dbReference>
<dbReference type="Gramene" id="PUZ36708">
    <property type="protein sequence ID" value="PUZ36708"/>
    <property type="gene ID" value="GQ55_9G059700"/>
</dbReference>
<keyword evidence="4" id="KW-1185">Reference proteome</keyword>
<dbReference type="EMBL" id="CM009757">
    <property type="protein sequence ID" value="PUZ36708.1"/>
    <property type="molecule type" value="Genomic_DNA"/>
</dbReference>
<organism evidence="3 4">
    <name type="scientific">Panicum hallii var. hallii</name>
    <dbReference type="NCBI Taxonomy" id="1504633"/>
    <lineage>
        <taxon>Eukaryota</taxon>
        <taxon>Viridiplantae</taxon>
        <taxon>Streptophyta</taxon>
        <taxon>Embryophyta</taxon>
        <taxon>Tracheophyta</taxon>
        <taxon>Spermatophyta</taxon>
        <taxon>Magnoliopsida</taxon>
        <taxon>Liliopsida</taxon>
        <taxon>Poales</taxon>
        <taxon>Poaceae</taxon>
        <taxon>PACMAD clade</taxon>
        <taxon>Panicoideae</taxon>
        <taxon>Panicodae</taxon>
        <taxon>Paniceae</taxon>
        <taxon>Panicinae</taxon>
        <taxon>Panicum</taxon>
        <taxon>Panicum sect. Panicum</taxon>
    </lineage>
</organism>
<feature type="region of interest" description="Disordered" evidence="2">
    <location>
        <begin position="1"/>
        <end position="27"/>
    </location>
</feature>
<evidence type="ECO:0000313" key="4">
    <source>
        <dbReference type="Proteomes" id="UP000244336"/>
    </source>
</evidence>
<name>A0A2T7C035_9POAL</name>
<dbReference type="GO" id="GO:0030014">
    <property type="term" value="C:CCR4-NOT complex"/>
    <property type="evidence" value="ECO:0007669"/>
    <property type="project" value="InterPro"/>
</dbReference>
<proteinExistence type="inferred from homology"/>
<dbReference type="Proteomes" id="UP000244336">
    <property type="component" value="Chromosome 9"/>
</dbReference>
<reference evidence="3 4" key="1">
    <citation type="submission" date="2018-04" db="EMBL/GenBank/DDBJ databases">
        <title>WGS assembly of Panicum hallii var. hallii HAL2.</title>
        <authorList>
            <person name="Lovell J."/>
            <person name="Jenkins J."/>
            <person name="Lowry D."/>
            <person name="Mamidi S."/>
            <person name="Sreedasyam A."/>
            <person name="Weng X."/>
            <person name="Barry K."/>
            <person name="Bonette J."/>
            <person name="Campitelli B."/>
            <person name="Daum C."/>
            <person name="Gordon S."/>
            <person name="Gould B."/>
            <person name="Lipzen A."/>
            <person name="MacQueen A."/>
            <person name="Palacio-Mejia J."/>
            <person name="Plott C."/>
            <person name="Shakirov E."/>
            <person name="Shu S."/>
            <person name="Yoshinaga Y."/>
            <person name="Zane M."/>
            <person name="Rokhsar D."/>
            <person name="Grimwood J."/>
            <person name="Schmutz J."/>
            <person name="Juenger T."/>
        </authorList>
    </citation>
    <scope>NUCLEOTIDE SEQUENCE [LARGE SCALE GENOMIC DNA]</scope>
    <source>
        <strain evidence="4">cv. HAL2</strain>
    </source>
</reference>
<evidence type="ECO:0000313" key="3">
    <source>
        <dbReference type="EMBL" id="PUZ36708.1"/>
    </source>
</evidence>
<gene>
    <name evidence="3" type="ORF">GQ55_9G059700</name>
</gene>
<dbReference type="PANTHER" id="PTHR12262">
    <property type="entry name" value="CCR4-NOT TRANSCRIPTION COMPLEX SUBUNIT 9"/>
    <property type="match status" value="1"/>
</dbReference>
<evidence type="ECO:0000256" key="1">
    <source>
        <dbReference type="ARBA" id="ARBA00006385"/>
    </source>
</evidence>
<feature type="compositionally biased region" description="Low complexity" evidence="2">
    <location>
        <begin position="8"/>
        <end position="18"/>
    </location>
</feature>
<dbReference type="InterPro" id="IPR011989">
    <property type="entry name" value="ARM-like"/>
</dbReference>
<dbReference type="InterPro" id="IPR007216">
    <property type="entry name" value="CNOT9"/>
</dbReference>
<comment type="similarity">
    <text evidence="1">Belongs to the CNOT9 family.</text>
</comment>
<dbReference type="InterPro" id="IPR016024">
    <property type="entry name" value="ARM-type_fold"/>
</dbReference>
<evidence type="ECO:0000256" key="2">
    <source>
        <dbReference type="SAM" id="MobiDB-lite"/>
    </source>
</evidence>